<dbReference type="Gene3D" id="1.10.10.570">
    <property type="entry name" value="Winged helix' DNA-binding domain. Chain C. Domain 1"/>
    <property type="match status" value="1"/>
</dbReference>
<gene>
    <name evidence="8" type="ORF">BDV28DRAFT_93439</name>
</gene>
<dbReference type="FunFam" id="1.10.10.570:FF:000003">
    <property type="entry name" value="Vacuolar protein-sorting-associated protein 25"/>
    <property type="match status" value="1"/>
</dbReference>
<keyword evidence="5" id="KW-0963">Cytoplasm</keyword>
<dbReference type="InterPro" id="IPR036390">
    <property type="entry name" value="WH_DNA-bd_sf"/>
</dbReference>
<evidence type="ECO:0000256" key="4">
    <source>
        <dbReference type="ARBA" id="ARBA00022448"/>
    </source>
</evidence>
<evidence type="ECO:0000256" key="3">
    <source>
        <dbReference type="ARBA" id="ARBA00017934"/>
    </source>
</evidence>
<dbReference type="FunFam" id="1.10.10.10:FF:000141">
    <property type="entry name" value="vacuolar protein-sorting-associated protein 25"/>
    <property type="match status" value="1"/>
</dbReference>
<dbReference type="InterPro" id="IPR036388">
    <property type="entry name" value="WH-like_DNA-bd_sf"/>
</dbReference>
<evidence type="ECO:0000256" key="2">
    <source>
        <dbReference type="ARBA" id="ARBA00009674"/>
    </source>
</evidence>
<protein>
    <recommendedName>
        <fullName evidence="3">Vacuolar protein-sorting-associated protein 25</fullName>
    </recommendedName>
    <alternativeName>
        <fullName evidence="7">ESCRT-II complex subunit VPS25</fullName>
    </alternativeName>
</protein>
<evidence type="ECO:0000256" key="1">
    <source>
        <dbReference type="ARBA" id="ARBA00004496"/>
    </source>
</evidence>
<name>A0A5N6Z9H1_9EURO</name>
<dbReference type="GO" id="GO:0016236">
    <property type="term" value="P:macroautophagy"/>
    <property type="evidence" value="ECO:0007669"/>
    <property type="project" value="UniProtKB-ARBA"/>
</dbReference>
<keyword evidence="4" id="KW-0813">Transport</keyword>
<dbReference type="GO" id="GO:0005198">
    <property type="term" value="F:structural molecule activity"/>
    <property type="evidence" value="ECO:0007669"/>
    <property type="project" value="TreeGrafter"/>
</dbReference>
<dbReference type="PANTHER" id="PTHR13149">
    <property type="entry name" value="VACUOLAR PROTEIN SORTING-ASSOCIATED PROTEIN VPS25"/>
    <property type="match status" value="1"/>
</dbReference>
<dbReference type="InterPro" id="IPR014041">
    <property type="entry name" value="ESCRT-II_cplx_Vps25-sub_N"/>
</dbReference>
<dbReference type="GO" id="GO:0042803">
    <property type="term" value="F:protein homodimerization activity"/>
    <property type="evidence" value="ECO:0007669"/>
    <property type="project" value="TreeGrafter"/>
</dbReference>
<evidence type="ECO:0000313" key="8">
    <source>
        <dbReference type="EMBL" id="KAE8354068.1"/>
    </source>
</evidence>
<dbReference type="OrthoDB" id="245150at2759"/>
<comment type="subcellular location">
    <subcellularLocation>
        <location evidence="1">Cytoplasm</location>
    </subcellularLocation>
</comment>
<reference evidence="9" key="1">
    <citation type="submission" date="2019-04" db="EMBL/GenBank/DDBJ databases">
        <title>Friends and foes A comparative genomics studyof 23 Aspergillus species from section Flavi.</title>
        <authorList>
            <consortium name="DOE Joint Genome Institute"/>
            <person name="Kjaerbolling I."/>
            <person name="Vesth T."/>
            <person name="Frisvad J.C."/>
            <person name="Nybo J.L."/>
            <person name="Theobald S."/>
            <person name="Kildgaard S."/>
            <person name="Isbrandt T."/>
            <person name="Kuo A."/>
            <person name="Sato A."/>
            <person name="Lyhne E.K."/>
            <person name="Kogle M.E."/>
            <person name="Wiebenga A."/>
            <person name="Kun R.S."/>
            <person name="Lubbers R.J."/>
            <person name="Makela M.R."/>
            <person name="Barry K."/>
            <person name="Chovatia M."/>
            <person name="Clum A."/>
            <person name="Daum C."/>
            <person name="Haridas S."/>
            <person name="He G."/>
            <person name="LaButti K."/>
            <person name="Lipzen A."/>
            <person name="Mondo S."/>
            <person name="Riley R."/>
            <person name="Salamov A."/>
            <person name="Simmons B.A."/>
            <person name="Magnuson J.K."/>
            <person name="Henrissat B."/>
            <person name="Mortensen U.H."/>
            <person name="Larsen T.O."/>
            <person name="Devries R.P."/>
            <person name="Grigoriev I.V."/>
            <person name="Machida M."/>
            <person name="Baker S.E."/>
            <person name="Andersen M.R."/>
        </authorList>
    </citation>
    <scope>NUCLEOTIDE SEQUENCE [LARGE SCALE GENOMIC DNA]</scope>
    <source>
        <strain evidence="9">CBS 553.77</strain>
    </source>
</reference>
<comment type="similarity">
    <text evidence="2">Belongs to the VPS25 family.</text>
</comment>
<dbReference type="AlphaFoldDB" id="A0A5N6Z9H1"/>
<accession>A0A5N6Z9H1</accession>
<evidence type="ECO:0000313" key="9">
    <source>
        <dbReference type="Proteomes" id="UP000327118"/>
    </source>
</evidence>
<dbReference type="Gene3D" id="1.10.10.10">
    <property type="entry name" value="Winged helix-like DNA-binding domain superfamily/Winged helix DNA-binding domain"/>
    <property type="match status" value="1"/>
</dbReference>
<keyword evidence="6" id="KW-0653">Protein transport</keyword>
<dbReference type="Proteomes" id="UP000327118">
    <property type="component" value="Unassembled WGS sequence"/>
</dbReference>
<dbReference type="EMBL" id="ML739081">
    <property type="protein sequence ID" value="KAE8354068.1"/>
    <property type="molecule type" value="Genomic_DNA"/>
</dbReference>
<dbReference type="GO" id="GO:0043328">
    <property type="term" value="P:protein transport to vacuole involved in ubiquitin-dependent protein catabolic process via the multivesicular body sorting pathway"/>
    <property type="evidence" value="ECO:0007669"/>
    <property type="project" value="TreeGrafter"/>
</dbReference>
<dbReference type="InterPro" id="IPR008570">
    <property type="entry name" value="ESCRT-II_cplx_Vps25-sub"/>
</dbReference>
<keyword evidence="9" id="KW-1185">Reference proteome</keyword>
<dbReference type="SUPFAM" id="SSF46785">
    <property type="entry name" value="Winged helix' DNA-binding domain"/>
    <property type="match status" value="2"/>
</dbReference>
<evidence type="ECO:0000256" key="5">
    <source>
        <dbReference type="ARBA" id="ARBA00022490"/>
    </source>
</evidence>
<evidence type="ECO:0000256" key="7">
    <source>
        <dbReference type="ARBA" id="ARBA00030094"/>
    </source>
</evidence>
<proteinExistence type="inferred from homology"/>
<dbReference type="Pfam" id="PF05871">
    <property type="entry name" value="ESCRT-II"/>
    <property type="match status" value="1"/>
</dbReference>
<evidence type="ECO:0000256" key="6">
    <source>
        <dbReference type="ARBA" id="ARBA00022927"/>
    </source>
</evidence>
<organism evidence="8 9">
    <name type="scientific">Aspergillus coremiiformis</name>
    <dbReference type="NCBI Taxonomy" id="138285"/>
    <lineage>
        <taxon>Eukaryota</taxon>
        <taxon>Fungi</taxon>
        <taxon>Dikarya</taxon>
        <taxon>Ascomycota</taxon>
        <taxon>Pezizomycotina</taxon>
        <taxon>Eurotiomycetes</taxon>
        <taxon>Eurotiomycetidae</taxon>
        <taxon>Eurotiales</taxon>
        <taxon>Aspergillaceae</taxon>
        <taxon>Aspergillus</taxon>
        <taxon>Aspergillus subgen. Circumdati</taxon>
    </lineage>
</organism>
<sequence length="191" mass="21964">MKNNPMASIASFQFPPTYSFPPFFTPQPNATTRLSQLQKWSALIQSWCRHHRIHRLSLIDAVESPLFHNAPLRKRIPLVEARKILDWMAEGEEKGGGGRRAEWIDGGNKTVAWIWWRRPEEWAGILADWIESTGQKNVVLTVYELVEGEETMSKEWHGMDVDVMMKSLNVLVKRGKAQVFGNEGQEGVKFF</sequence>
<dbReference type="GO" id="GO:0000814">
    <property type="term" value="C:ESCRT II complex"/>
    <property type="evidence" value="ECO:0007669"/>
    <property type="project" value="InterPro"/>
</dbReference>
<dbReference type="PANTHER" id="PTHR13149:SF0">
    <property type="entry name" value="VACUOLAR PROTEIN-SORTING-ASSOCIATED PROTEIN 25"/>
    <property type="match status" value="1"/>
</dbReference>